<keyword evidence="2 3" id="KW-0067">ATP-binding</keyword>
<dbReference type="InterPro" id="IPR011009">
    <property type="entry name" value="Kinase-like_dom_sf"/>
</dbReference>
<dbReference type="PROSITE" id="PS50011">
    <property type="entry name" value="PROTEIN_KINASE_DOM"/>
    <property type="match status" value="1"/>
</dbReference>
<reference evidence="7 8" key="1">
    <citation type="submission" date="2019-02" db="EMBL/GenBank/DDBJ databases">
        <title>Draft Genome Sequences of Six Type Strains of the Genus Massilia.</title>
        <authorList>
            <person name="Miess H."/>
            <person name="Frediansyhah A."/>
            <person name="Gross H."/>
        </authorList>
    </citation>
    <scope>NUCLEOTIDE SEQUENCE [LARGE SCALE GENOMIC DNA]</scope>
    <source>
        <strain evidence="7 8">DSM 17473</strain>
    </source>
</reference>
<dbReference type="PANTHER" id="PTHR23150">
    <property type="entry name" value="SULFATASE MODIFYING FACTOR 1, 2"/>
    <property type="match status" value="1"/>
</dbReference>
<sequence>MQTAREKIRELRALHDDGLLSAEEFERRKNAILDAEYTPGATAPPQASALQASAMQAPASPGQARPGTELGLMAGQEIGPQHRRYRIERLIGMGGMGQVWQATDLATHAELGHSEQVAVKILPPQLTQSPAHARLLVEEATQARRLAHDNIVRVYEWAQDPATASYFIIMECLDGQDLDAWLAEHGPVPFGEVERLLRPVASALQYAWERHRLVHRDLKPGNVFLTTQGDIKLLDFGIAARSRDGGAGLPAVPNAGTAGYRAPEIGTSQAAPTPKLDVYAVAVMIYQMLSGALPFDDGRSAQVAVAQPPGLNDAQWQVLQRGFAFDHEERCDSVTALLDALRRAAGPSPEELAAQAAAAQLAAERREHERQRAQLKEAQERLHAEQRAMEQARAAEAQEQRRLAMQQEVQQEQALAARRRAEAQAAAVRKLREDEARRELERQRRLEAEAAAQARKEQLRQQLLARREADAAKARAIEEERQRKATLLKAQAAYKAEQERARRDQAARNAAELAALMPTAASPVADPSGVLRDRFRDGSAVGPDLVLIPTGRFQMGGTEHEHVLARKAGSQPSWLARELPTHWVAIERSFALGRYPVTVGEWRRFVRATAWESPLGADWASPGFEQDDWHPVVNVSWHDAQQYVRWLSMMTGALYRLPSEAEWEYACRAGTRTAFSFGDTISTEQANYDGHFTFGDGVRGELRGGTSKVGSFPPNGWGLYDMHGNVWEWTQDVAHDDYEGAPLDGSEWLESADVASDPDRRMVRGGAWLYPPRYVRSAVRNGFSALLANDVVGFRVARKLG</sequence>
<feature type="coiled-coil region" evidence="4">
    <location>
        <begin position="354"/>
        <end position="516"/>
    </location>
</feature>
<protein>
    <submittedName>
        <fullName evidence="7">Serine/threonine protein kinase</fullName>
    </submittedName>
</protein>
<dbReference type="SUPFAM" id="SSF56436">
    <property type="entry name" value="C-type lectin-like"/>
    <property type="match status" value="1"/>
</dbReference>
<dbReference type="InterPro" id="IPR016187">
    <property type="entry name" value="CTDL_fold"/>
</dbReference>
<dbReference type="InterPro" id="IPR042095">
    <property type="entry name" value="SUMF_sf"/>
</dbReference>
<feature type="domain" description="Protein kinase" evidence="6">
    <location>
        <begin position="85"/>
        <end position="342"/>
    </location>
</feature>
<dbReference type="KEGG" id="plue:EWM63_31250"/>
<dbReference type="Pfam" id="PF09851">
    <property type="entry name" value="SHOCT"/>
    <property type="match status" value="1"/>
</dbReference>
<keyword evidence="1 3" id="KW-0547">Nucleotide-binding</keyword>
<keyword evidence="8" id="KW-1185">Reference proteome</keyword>
<dbReference type="Gene3D" id="3.90.1580.10">
    <property type="entry name" value="paralog of FGE (formylglycine-generating enzyme)"/>
    <property type="match status" value="1"/>
</dbReference>
<dbReference type="PROSITE" id="PS00108">
    <property type="entry name" value="PROTEIN_KINASE_ST"/>
    <property type="match status" value="1"/>
</dbReference>
<gene>
    <name evidence="7" type="ORF">EWM63_31250</name>
</gene>
<keyword evidence="7" id="KW-0723">Serine/threonine-protein kinase</keyword>
<dbReference type="InterPro" id="IPR005532">
    <property type="entry name" value="SUMF_dom"/>
</dbReference>
<keyword evidence="4" id="KW-0175">Coiled coil</keyword>
<dbReference type="GO" id="GO:0005524">
    <property type="term" value="F:ATP binding"/>
    <property type="evidence" value="ECO:0007669"/>
    <property type="project" value="UniProtKB-UniRule"/>
</dbReference>
<dbReference type="CDD" id="cd14014">
    <property type="entry name" value="STKc_PknB_like"/>
    <property type="match status" value="1"/>
</dbReference>
<dbReference type="InterPro" id="IPR051043">
    <property type="entry name" value="Sulfatase_Mod_Factor_Kinase"/>
</dbReference>
<dbReference type="SMART" id="SM00220">
    <property type="entry name" value="S_TKc"/>
    <property type="match status" value="1"/>
</dbReference>
<dbReference type="Gene3D" id="1.10.510.10">
    <property type="entry name" value="Transferase(Phosphotransferase) domain 1"/>
    <property type="match status" value="1"/>
</dbReference>
<feature type="binding site" evidence="3">
    <location>
        <position position="120"/>
    </location>
    <ligand>
        <name>ATP</name>
        <dbReference type="ChEBI" id="CHEBI:30616"/>
    </ligand>
</feature>
<organism evidence="7 8">
    <name type="scientific">Pseudoduganella lutea</name>
    <dbReference type="NCBI Taxonomy" id="321985"/>
    <lineage>
        <taxon>Bacteria</taxon>
        <taxon>Pseudomonadati</taxon>
        <taxon>Pseudomonadota</taxon>
        <taxon>Betaproteobacteria</taxon>
        <taxon>Burkholderiales</taxon>
        <taxon>Oxalobacteraceae</taxon>
        <taxon>Telluria group</taxon>
        <taxon>Pseudoduganella</taxon>
    </lineage>
</organism>
<feature type="region of interest" description="Disordered" evidence="5">
    <location>
        <begin position="38"/>
        <end position="68"/>
    </location>
</feature>
<evidence type="ECO:0000256" key="2">
    <source>
        <dbReference type="ARBA" id="ARBA00022840"/>
    </source>
</evidence>
<evidence type="ECO:0000313" key="7">
    <source>
        <dbReference type="EMBL" id="QBE66899.1"/>
    </source>
</evidence>
<accession>A0A4P6L5H9</accession>
<evidence type="ECO:0000259" key="6">
    <source>
        <dbReference type="PROSITE" id="PS50011"/>
    </source>
</evidence>
<dbReference type="InterPro" id="IPR017441">
    <property type="entry name" value="Protein_kinase_ATP_BS"/>
</dbReference>
<dbReference type="RefSeq" id="WP_130190006.1">
    <property type="nucleotide sequence ID" value="NZ_CP035913.1"/>
</dbReference>
<dbReference type="InterPro" id="IPR018649">
    <property type="entry name" value="SHOCT"/>
</dbReference>
<dbReference type="SUPFAM" id="SSF56112">
    <property type="entry name" value="Protein kinase-like (PK-like)"/>
    <property type="match status" value="1"/>
</dbReference>
<dbReference type="InterPro" id="IPR000719">
    <property type="entry name" value="Prot_kinase_dom"/>
</dbReference>
<evidence type="ECO:0000313" key="8">
    <source>
        <dbReference type="Proteomes" id="UP000290637"/>
    </source>
</evidence>
<dbReference type="AlphaFoldDB" id="A0A4P6L5H9"/>
<feature type="compositionally biased region" description="Low complexity" evidence="5">
    <location>
        <begin position="41"/>
        <end position="64"/>
    </location>
</feature>
<evidence type="ECO:0000256" key="1">
    <source>
        <dbReference type="ARBA" id="ARBA00022741"/>
    </source>
</evidence>
<dbReference type="GO" id="GO:0120147">
    <property type="term" value="F:formylglycine-generating oxidase activity"/>
    <property type="evidence" value="ECO:0007669"/>
    <property type="project" value="TreeGrafter"/>
</dbReference>
<evidence type="ECO:0000256" key="4">
    <source>
        <dbReference type="SAM" id="Coils"/>
    </source>
</evidence>
<dbReference type="InterPro" id="IPR008271">
    <property type="entry name" value="Ser/Thr_kinase_AS"/>
</dbReference>
<dbReference type="GO" id="GO:0004674">
    <property type="term" value="F:protein serine/threonine kinase activity"/>
    <property type="evidence" value="ECO:0007669"/>
    <property type="project" value="UniProtKB-KW"/>
</dbReference>
<dbReference type="Proteomes" id="UP000290637">
    <property type="component" value="Chromosome"/>
</dbReference>
<name>A0A4P6L5H9_9BURK</name>
<proteinExistence type="predicted"/>
<keyword evidence="7" id="KW-0418">Kinase</keyword>
<dbReference type="PROSITE" id="PS00107">
    <property type="entry name" value="PROTEIN_KINASE_ATP"/>
    <property type="match status" value="1"/>
</dbReference>
<dbReference type="Pfam" id="PF00069">
    <property type="entry name" value="Pkinase"/>
    <property type="match status" value="1"/>
</dbReference>
<dbReference type="Pfam" id="PF03781">
    <property type="entry name" value="FGE-sulfatase"/>
    <property type="match status" value="1"/>
</dbReference>
<dbReference type="OrthoDB" id="9768004at2"/>
<keyword evidence="7" id="KW-0808">Transferase</keyword>
<evidence type="ECO:0000256" key="3">
    <source>
        <dbReference type="PROSITE-ProRule" id="PRU10141"/>
    </source>
</evidence>
<dbReference type="EMBL" id="CP035913">
    <property type="protein sequence ID" value="QBE66899.1"/>
    <property type="molecule type" value="Genomic_DNA"/>
</dbReference>
<dbReference type="PANTHER" id="PTHR23150:SF19">
    <property type="entry name" value="FORMYLGLYCINE-GENERATING ENZYME"/>
    <property type="match status" value="1"/>
</dbReference>
<evidence type="ECO:0000256" key="5">
    <source>
        <dbReference type="SAM" id="MobiDB-lite"/>
    </source>
</evidence>